<dbReference type="InterPro" id="IPR016047">
    <property type="entry name" value="M23ase_b-sheet_dom"/>
</dbReference>
<comment type="caution">
    <text evidence="2">The sequence shown here is derived from an EMBL/GenBank/DDBJ whole genome shotgun (WGS) entry which is preliminary data.</text>
</comment>
<dbReference type="InterPro" id="IPR011055">
    <property type="entry name" value="Dup_hybrid_motif"/>
</dbReference>
<evidence type="ECO:0000259" key="1">
    <source>
        <dbReference type="Pfam" id="PF01551"/>
    </source>
</evidence>
<dbReference type="PANTHER" id="PTHR21666:SF270">
    <property type="entry name" value="MUREIN HYDROLASE ACTIVATOR ENVC"/>
    <property type="match status" value="1"/>
</dbReference>
<organism evidence="2 3">
    <name type="scientific">Chryseobacterium formosense</name>
    <dbReference type="NCBI Taxonomy" id="236814"/>
    <lineage>
        <taxon>Bacteria</taxon>
        <taxon>Pseudomonadati</taxon>
        <taxon>Bacteroidota</taxon>
        <taxon>Flavobacteriia</taxon>
        <taxon>Flavobacteriales</taxon>
        <taxon>Weeksellaceae</taxon>
        <taxon>Chryseobacterium group</taxon>
        <taxon>Chryseobacterium</taxon>
    </lineage>
</organism>
<dbReference type="Proteomes" id="UP000028713">
    <property type="component" value="Unassembled WGS sequence"/>
</dbReference>
<protein>
    <submittedName>
        <fullName evidence="2">Peptidase M23</fullName>
    </submittedName>
</protein>
<dbReference type="Pfam" id="PF01551">
    <property type="entry name" value="Peptidase_M23"/>
    <property type="match status" value="1"/>
</dbReference>
<dbReference type="InterPro" id="IPR050570">
    <property type="entry name" value="Cell_wall_metabolism_enzyme"/>
</dbReference>
<dbReference type="EMBL" id="JPRP01000002">
    <property type="protein sequence ID" value="KFE98564.1"/>
    <property type="molecule type" value="Genomic_DNA"/>
</dbReference>
<reference evidence="2 3" key="1">
    <citation type="submission" date="2014-07" db="EMBL/GenBank/DDBJ databases">
        <title>Genome of Chryseobacterium formosense LMG 24722.</title>
        <authorList>
            <person name="Pipes S.E."/>
            <person name="Stropko S.J."/>
            <person name="Newman J.D."/>
        </authorList>
    </citation>
    <scope>NUCLEOTIDE SEQUENCE [LARGE SCALE GENOMIC DNA]</scope>
    <source>
        <strain evidence="2 3">LMG 24722</strain>
    </source>
</reference>
<dbReference type="eggNOG" id="COG0739">
    <property type="taxonomic scope" value="Bacteria"/>
</dbReference>
<dbReference type="PANTHER" id="PTHR21666">
    <property type="entry name" value="PEPTIDASE-RELATED"/>
    <property type="match status" value="1"/>
</dbReference>
<dbReference type="Gene3D" id="2.70.70.10">
    <property type="entry name" value="Glucose Permease (Domain IIA)"/>
    <property type="match status" value="1"/>
</dbReference>
<dbReference type="CDD" id="cd12797">
    <property type="entry name" value="M23_peptidase"/>
    <property type="match status" value="1"/>
</dbReference>
<keyword evidence="3" id="KW-1185">Reference proteome</keyword>
<gene>
    <name evidence="2" type="ORF">IX39_14110</name>
</gene>
<evidence type="ECO:0000313" key="3">
    <source>
        <dbReference type="Proteomes" id="UP000028713"/>
    </source>
</evidence>
<accession>A0A085Z2A1</accession>
<dbReference type="STRING" id="236814.IX39_14110"/>
<evidence type="ECO:0000313" key="2">
    <source>
        <dbReference type="EMBL" id="KFE98564.1"/>
    </source>
</evidence>
<sequence>MKKFLVLIIISQFTFVFSQKNIKMYPERNGDTLTYYADNQEIYPVSLVFNGQPEVENLKKPELYKITQVIPAKTTKYKVTYFVVNDKKKGWKLKKMPNYKSYKGDITIKNYDKNYVYDLPFRKGKALWIHQGYNGSFSHQNENSLDFIMPEGTEVLAAREGMVIDIVQNNNQSCPTRNCAPYGNYISILHSDGTIAEYFHLQQNGAQVKVGETVTKSQPIAWSGNTGWSSGPHLHFVTFLPSATADKNRLTVKTLFKTGHGDKTEYLEEGKSYARGY</sequence>
<dbReference type="SUPFAM" id="SSF51261">
    <property type="entry name" value="Duplicated hybrid motif"/>
    <property type="match status" value="1"/>
</dbReference>
<feature type="domain" description="M23ase beta-sheet core" evidence="1">
    <location>
        <begin position="142"/>
        <end position="236"/>
    </location>
</feature>
<dbReference type="GO" id="GO:0004222">
    <property type="term" value="F:metalloendopeptidase activity"/>
    <property type="evidence" value="ECO:0007669"/>
    <property type="project" value="TreeGrafter"/>
</dbReference>
<dbReference type="OrthoDB" id="9809488at2"/>
<name>A0A085Z2A1_9FLAO</name>
<proteinExistence type="predicted"/>
<dbReference type="AlphaFoldDB" id="A0A085Z2A1"/>
<dbReference type="RefSeq" id="WP_034677802.1">
    <property type="nucleotide sequence ID" value="NZ_FPAP01000002.1"/>
</dbReference>